<dbReference type="EMBL" id="CACRUS010000028">
    <property type="protein sequence ID" value="VYU71591.1"/>
    <property type="molecule type" value="Genomic_DNA"/>
</dbReference>
<evidence type="ECO:0000313" key="1">
    <source>
        <dbReference type="EMBL" id="VYU71591.1"/>
    </source>
</evidence>
<reference evidence="1" key="1">
    <citation type="submission" date="2019-11" db="EMBL/GenBank/DDBJ databases">
        <authorList>
            <person name="Feng L."/>
        </authorList>
    </citation>
    <scope>NUCLEOTIDE SEQUENCE</scope>
    <source>
        <strain evidence="1">PagglomeransLFYP105</strain>
    </source>
</reference>
<name>A0A6N3H5R1_ENTAG</name>
<sequence>MNICYYSDKILTPKLNCDVVFKNKEVKSLRHLQNALVSDALYNISGFKL</sequence>
<organism evidence="1">
    <name type="scientific">Enterobacter agglomerans</name>
    <name type="common">Erwinia herbicola</name>
    <name type="synonym">Pantoea agglomerans</name>
    <dbReference type="NCBI Taxonomy" id="549"/>
    <lineage>
        <taxon>Bacteria</taxon>
        <taxon>Pseudomonadati</taxon>
        <taxon>Pseudomonadota</taxon>
        <taxon>Gammaproteobacteria</taxon>
        <taxon>Enterobacterales</taxon>
        <taxon>Erwiniaceae</taxon>
        <taxon>Pantoea</taxon>
        <taxon>Pantoea agglomerans group</taxon>
    </lineage>
</organism>
<accession>A0A6N3H5R1</accession>
<protein>
    <submittedName>
        <fullName evidence="1">Uncharacterized protein</fullName>
    </submittedName>
</protein>
<gene>
    <name evidence="1" type="ORF">PALFYP105_00802</name>
</gene>
<dbReference type="AlphaFoldDB" id="A0A6N3H5R1"/>
<proteinExistence type="predicted"/>